<dbReference type="PATRIC" id="fig|1210046.3.peg.1789"/>
<evidence type="ECO:0000313" key="2">
    <source>
        <dbReference type="EMBL" id="EKA61073.1"/>
    </source>
</evidence>
<evidence type="ECO:0008006" key="4">
    <source>
        <dbReference type="Google" id="ProtNLM"/>
    </source>
</evidence>
<organism evidence="2 3">
    <name type="scientific">Janibacter hoylei PVAS-1</name>
    <dbReference type="NCBI Taxonomy" id="1210046"/>
    <lineage>
        <taxon>Bacteria</taxon>
        <taxon>Bacillati</taxon>
        <taxon>Actinomycetota</taxon>
        <taxon>Actinomycetes</taxon>
        <taxon>Micrococcales</taxon>
        <taxon>Intrasporangiaceae</taxon>
        <taxon>Janibacter</taxon>
    </lineage>
</organism>
<evidence type="ECO:0000313" key="3">
    <source>
        <dbReference type="Proteomes" id="UP000004474"/>
    </source>
</evidence>
<dbReference type="InterPro" id="IPR023203">
    <property type="entry name" value="TTHA0068_sf"/>
</dbReference>
<dbReference type="InterPro" id="IPR005500">
    <property type="entry name" value="DUF309"/>
</dbReference>
<proteinExistence type="predicted"/>
<dbReference type="RefSeq" id="WP_007927413.1">
    <property type="nucleotide sequence ID" value="NZ_ALWX01000041.1"/>
</dbReference>
<name>K1EP89_9MICO</name>
<comment type="caution">
    <text evidence="2">The sequence shown here is derived from an EMBL/GenBank/DDBJ whole genome shotgun (WGS) entry which is preliminary data.</text>
</comment>
<dbReference type="OrthoDB" id="160968at2"/>
<dbReference type="PANTHER" id="PTHR34796:SF1">
    <property type="entry name" value="EXPRESSED PROTEIN"/>
    <property type="match status" value="1"/>
</dbReference>
<reference evidence="2 3" key="1">
    <citation type="journal article" date="2012" name="J. Bacteriol.">
        <title>Genome Sequence of Janibacter hoylei MTCC8307, Isolated from the Stratospheric Air.</title>
        <authorList>
            <person name="Pawar S.P."/>
            <person name="Dhotre D.P."/>
            <person name="Shetty S.A."/>
            <person name="Chowdhury S.P."/>
            <person name="Chaudhari B.L."/>
            <person name="Shouche Y.S."/>
        </authorList>
    </citation>
    <scope>NUCLEOTIDE SEQUENCE [LARGE SCALE GENOMIC DNA]</scope>
    <source>
        <strain evidence="2 3">PVAS-1</strain>
    </source>
</reference>
<gene>
    <name evidence="2" type="ORF">B277_09352</name>
</gene>
<dbReference type="Proteomes" id="UP000004474">
    <property type="component" value="Unassembled WGS sequence"/>
</dbReference>
<protein>
    <recommendedName>
        <fullName evidence="4">DUF309 domain-containing protein</fullName>
    </recommendedName>
</protein>
<dbReference type="STRING" id="1210046.B277_09352"/>
<dbReference type="PANTHER" id="PTHR34796">
    <property type="entry name" value="EXPRESSED PROTEIN"/>
    <property type="match status" value="1"/>
</dbReference>
<dbReference type="Pfam" id="PF03745">
    <property type="entry name" value="DUF309"/>
    <property type="match status" value="1"/>
</dbReference>
<dbReference type="Gene3D" id="1.10.3450.10">
    <property type="entry name" value="TTHA0068-like"/>
    <property type="match status" value="1"/>
</dbReference>
<feature type="compositionally biased region" description="Basic and acidic residues" evidence="1">
    <location>
        <begin position="1"/>
        <end position="20"/>
    </location>
</feature>
<dbReference type="AlphaFoldDB" id="K1EP89"/>
<feature type="region of interest" description="Disordered" evidence="1">
    <location>
        <begin position="1"/>
        <end position="38"/>
    </location>
</feature>
<dbReference type="SUPFAM" id="SSF140663">
    <property type="entry name" value="TTHA0068-like"/>
    <property type="match status" value="1"/>
</dbReference>
<sequence>MPRDRDARGRAENARPRDGLGRPLPYGSAGVERVAPGERTADEALALAQDYLDREMPFHAHEVLEEQWKAAPDPERALWQGLAQLAVGLTHQRRGNARGAASVTRRGAAAIERYAAIAPHGIDVAGLVAWAAELAADPAAEVAVPSFVRDLRVTSVRVPPGGGRER</sequence>
<dbReference type="EMBL" id="ALWX01000041">
    <property type="protein sequence ID" value="EKA61073.1"/>
    <property type="molecule type" value="Genomic_DNA"/>
</dbReference>
<evidence type="ECO:0000256" key="1">
    <source>
        <dbReference type="SAM" id="MobiDB-lite"/>
    </source>
</evidence>
<dbReference type="eggNOG" id="COG1547">
    <property type="taxonomic scope" value="Bacteria"/>
</dbReference>
<accession>K1EP89</accession>